<evidence type="ECO:0000256" key="8">
    <source>
        <dbReference type="SAM" id="Phobius"/>
    </source>
</evidence>
<dbReference type="eggNOG" id="KOG0058">
    <property type="taxonomic scope" value="Eukaryota"/>
</dbReference>
<dbReference type="InterPro" id="IPR003439">
    <property type="entry name" value="ABC_transporter-like_ATP-bd"/>
</dbReference>
<dbReference type="InterPro" id="IPR027417">
    <property type="entry name" value="P-loop_NTPase"/>
</dbReference>
<evidence type="ECO:0000256" key="4">
    <source>
        <dbReference type="ARBA" id="ARBA00022741"/>
    </source>
</evidence>
<feature type="domain" description="ABC transmembrane type-1" evidence="10">
    <location>
        <begin position="178"/>
        <end position="422"/>
    </location>
</feature>
<dbReference type="SMART" id="SM00382">
    <property type="entry name" value="AAA"/>
    <property type="match status" value="1"/>
</dbReference>
<dbReference type="CDD" id="cd07346">
    <property type="entry name" value="ABC_6TM_exporters"/>
    <property type="match status" value="1"/>
</dbReference>
<sequence>MEVVSSNLEDNFWDPPGIDCDSTEPFYSVASCSRTTRIACHASLLPHGAALRALATAMATPTPMPHTPISSQTLTLAPHVSRRRCGGSVRARTLALPATPASACSFRLRATAARDSPLPSLFDEAFPFVAVEWKTIVKGWACAAAAVYCLSRAVPAAGRLPRALAACGGGAAEAFKGGFALAGLAAARSAAAYVQQALLWEAALRAAGRLRERAFEGVLARDLAFFEGSGGLSAGDIAHRITDEADDVADAVYSVLNTIVPTSLQLIAMGHQMVTINPLLSMVAATVIPCMWLVIASLGRRLRQISKEAHISLAMLTVYLNDVLPSMLTVKANNGEGKEISRFQNLVIVDLKNNLSKKKMKAFIPQVVRTTYIGGLVVLCAGSIAVSGTFFDGEGFLSFLTALALAIEPIQDFGKAYNEYKQGEPALDRIFDLTRFIPEVRDKATAVHLKYVKGDINFHDVTFQYIDGMPPILDGVNLHIRSGETIAFVGPSGGGKTTLAKLLLRLYQPQSGYILLDNCDIRDIQLQCLRTHIAFVSQDAMLLSGTIAENIAYGDPMGAIDMSKVESAAKIANAEEFIKMLPGGYNSYVGQKGSSLSGGQKQRLSIARAIYQNSSVLILDEATSALDNRSEILVKEALTNLMANHTVLVIAHRLEMILMADRIVLLEGGKLREITKSSFLSRDSQFSSPQGSSPKLGEV</sequence>
<dbReference type="InterPro" id="IPR039421">
    <property type="entry name" value="Type_1_exporter"/>
</dbReference>
<reference evidence="11" key="1">
    <citation type="submission" date="2015-04" db="UniProtKB">
        <authorList>
            <consortium name="EnsemblPlants"/>
        </authorList>
    </citation>
    <scope>IDENTIFICATION</scope>
    <source>
        <strain evidence="11">SL10</strain>
    </source>
</reference>
<dbReference type="Pfam" id="PF00664">
    <property type="entry name" value="ABC_membrane"/>
    <property type="match status" value="1"/>
</dbReference>
<evidence type="ECO:0000256" key="3">
    <source>
        <dbReference type="ARBA" id="ARBA00022692"/>
    </source>
</evidence>
<dbReference type="PROSITE" id="PS50893">
    <property type="entry name" value="ABC_TRANSPORTER_2"/>
    <property type="match status" value="1"/>
</dbReference>
<evidence type="ECO:0000313" key="11">
    <source>
        <dbReference type="EnsemblPlants" id="ONIVA04G09900.1"/>
    </source>
</evidence>
<dbReference type="SUPFAM" id="SSF90123">
    <property type="entry name" value="ABC transporter transmembrane region"/>
    <property type="match status" value="1"/>
</dbReference>
<keyword evidence="6 8" id="KW-1133">Transmembrane helix</keyword>
<protein>
    <recommendedName>
        <fullName evidence="13">ABC transporter domain-containing protein</fullName>
    </recommendedName>
</protein>
<dbReference type="PANTHER" id="PTHR24221">
    <property type="entry name" value="ATP-BINDING CASSETTE SUB-FAMILY B"/>
    <property type="match status" value="1"/>
</dbReference>
<dbReference type="PANTHER" id="PTHR24221:SF630">
    <property type="entry name" value="ABC TRANSPORTER B FAMILY MEMBER 29, CHLOROPLASTIC"/>
    <property type="match status" value="1"/>
</dbReference>
<evidence type="ECO:0000256" key="2">
    <source>
        <dbReference type="ARBA" id="ARBA00022448"/>
    </source>
</evidence>
<dbReference type="STRING" id="4536.A0A0E0H0H7"/>
<dbReference type="GO" id="GO:0140359">
    <property type="term" value="F:ABC-type transporter activity"/>
    <property type="evidence" value="ECO:0007669"/>
    <property type="project" value="InterPro"/>
</dbReference>
<dbReference type="GO" id="GO:0016020">
    <property type="term" value="C:membrane"/>
    <property type="evidence" value="ECO:0007669"/>
    <property type="project" value="UniProtKB-SubCell"/>
</dbReference>
<dbReference type="InterPro" id="IPR003593">
    <property type="entry name" value="AAA+_ATPase"/>
</dbReference>
<evidence type="ECO:0000259" key="9">
    <source>
        <dbReference type="PROSITE" id="PS50893"/>
    </source>
</evidence>
<dbReference type="FunFam" id="3.40.50.300:FF:001371">
    <property type="entry name" value="ABC transporter ATP-binding protein"/>
    <property type="match status" value="1"/>
</dbReference>
<dbReference type="Gramene" id="ONIVA04G09900.1">
    <property type="protein sequence ID" value="ONIVA04G09900.1"/>
    <property type="gene ID" value="ONIVA04G09900"/>
</dbReference>
<dbReference type="InterPro" id="IPR011527">
    <property type="entry name" value="ABC1_TM_dom"/>
</dbReference>
<evidence type="ECO:0000313" key="12">
    <source>
        <dbReference type="Proteomes" id="UP000006591"/>
    </source>
</evidence>
<evidence type="ECO:0000256" key="5">
    <source>
        <dbReference type="ARBA" id="ARBA00022840"/>
    </source>
</evidence>
<evidence type="ECO:0000256" key="7">
    <source>
        <dbReference type="ARBA" id="ARBA00023136"/>
    </source>
</evidence>
<organism evidence="11">
    <name type="scientific">Oryza nivara</name>
    <name type="common">Indian wild rice</name>
    <name type="synonym">Oryza sativa f. spontanea</name>
    <dbReference type="NCBI Taxonomy" id="4536"/>
    <lineage>
        <taxon>Eukaryota</taxon>
        <taxon>Viridiplantae</taxon>
        <taxon>Streptophyta</taxon>
        <taxon>Embryophyta</taxon>
        <taxon>Tracheophyta</taxon>
        <taxon>Spermatophyta</taxon>
        <taxon>Magnoliopsida</taxon>
        <taxon>Liliopsida</taxon>
        <taxon>Poales</taxon>
        <taxon>Poaceae</taxon>
        <taxon>BOP clade</taxon>
        <taxon>Oryzoideae</taxon>
        <taxon>Oryzeae</taxon>
        <taxon>Oryzinae</taxon>
        <taxon>Oryza</taxon>
    </lineage>
</organism>
<keyword evidence="7 8" id="KW-0472">Membrane</keyword>
<keyword evidence="5" id="KW-0067">ATP-binding</keyword>
<comment type="subcellular location">
    <subcellularLocation>
        <location evidence="1">Membrane</location>
        <topology evidence="1">Multi-pass membrane protein</topology>
    </subcellularLocation>
</comment>
<dbReference type="PROSITE" id="PS50929">
    <property type="entry name" value="ABC_TM1F"/>
    <property type="match status" value="1"/>
</dbReference>
<keyword evidence="12" id="KW-1185">Reference proteome</keyword>
<evidence type="ECO:0000256" key="6">
    <source>
        <dbReference type="ARBA" id="ARBA00022989"/>
    </source>
</evidence>
<evidence type="ECO:0008006" key="13">
    <source>
        <dbReference type="Google" id="ProtNLM"/>
    </source>
</evidence>
<dbReference type="Gene3D" id="3.40.50.300">
    <property type="entry name" value="P-loop containing nucleotide triphosphate hydrolases"/>
    <property type="match status" value="1"/>
</dbReference>
<dbReference type="InterPro" id="IPR017871">
    <property type="entry name" value="ABC_transporter-like_CS"/>
</dbReference>
<dbReference type="InterPro" id="IPR036640">
    <property type="entry name" value="ABC1_TM_sf"/>
</dbReference>
<dbReference type="AlphaFoldDB" id="A0A0E0H0H7"/>
<dbReference type="Pfam" id="PF00005">
    <property type="entry name" value="ABC_tran"/>
    <property type="match status" value="1"/>
</dbReference>
<feature type="transmembrane region" description="Helical" evidence="8">
    <location>
        <begin position="279"/>
        <end position="298"/>
    </location>
</feature>
<dbReference type="GO" id="GO:0005524">
    <property type="term" value="F:ATP binding"/>
    <property type="evidence" value="ECO:0007669"/>
    <property type="project" value="UniProtKB-KW"/>
</dbReference>
<dbReference type="SUPFAM" id="SSF52540">
    <property type="entry name" value="P-loop containing nucleoside triphosphate hydrolases"/>
    <property type="match status" value="1"/>
</dbReference>
<dbReference type="EnsemblPlants" id="ONIVA04G09900.1">
    <property type="protein sequence ID" value="ONIVA04G09900.1"/>
    <property type="gene ID" value="ONIVA04G09900"/>
</dbReference>
<name>A0A0E0H0H7_ORYNI</name>
<feature type="domain" description="ABC transporter" evidence="9">
    <location>
        <begin position="456"/>
        <end position="693"/>
    </location>
</feature>
<dbReference type="GO" id="GO:0016887">
    <property type="term" value="F:ATP hydrolysis activity"/>
    <property type="evidence" value="ECO:0007669"/>
    <property type="project" value="InterPro"/>
</dbReference>
<evidence type="ECO:0000256" key="1">
    <source>
        <dbReference type="ARBA" id="ARBA00004141"/>
    </source>
</evidence>
<accession>A0A0E0H0H7</accession>
<dbReference type="OMA" id="PLMNIIG"/>
<dbReference type="FunFam" id="1.20.1560.10:FF:000096">
    <property type="entry name" value="ABC transporter related"/>
    <property type="match status" value="1"/>
</dbReference>
<evidence type="ECO:0000259" key="10">
    <source>
        <dbReference type="PROSITE" id="PS50929"/>
    </source>
</evidence>
<dbReference type="Proteomes" id="UP000006591">
    <property type="component" value="Chromosome 4"/>
</dbReference>
<feature type="transmembrane region" description="Helical" evidence="8">
    <location>
        <begin position="367"/>
        <end position="391"/>
    </location>
</feature>
<keyword evidence="3 8" id="KW-0812">Transmembrane</keyword>
<proteinExistence type="predicted"/>
<dbReference type="HOGENOM" id="CLU_000604_84_3_1"/>
<dbReference type="Gene3D" id="1.20.1560.10">
    <property type="entry name" value="ABC transporter type 1, transmembrane domain"/>
    <property type="match status" value="1"/>
</dbReference>
<dbReference type="PROSITE" id="PS00211">
    <property type="entry name" value="ABC_TRANSPORTER_1"/>
    <property type="match status" value="1"/>
</dbReference>
<keyword evidence="4" id="KW-0547">Nucleotide-binding</keyword>
<reference evidence="11" key="2">
    <citation type="submission" date="2018-04" db="EMBL/GenBank/DDBJ databases">
        <title>OnivRS2 (Oryza nivara Reference Sequence Version 2).</title>
        <authorList>
            <person name="Zhang J."/>
            <person name="Kudrna D."/>
            <person name="Lee S."/>
            <person name="Talag J."/>
            <person name="Rajasekar S."/>
            <person name="Welchert J."/>
            <person name="Hsing Y.-I."/>
            <person name="Wing R.A."/>
        </authorList>
    </citation>
    <scope>NUCLEOTIDE SEQUENCE [LARGE SCALE GENOMIC DNA]</scope>
    <source>
        <strain evidence="11">SL10</strain>
    </source>
</reference>
<keyword evidence="2" id="KW-0813">Transport</keyword>